<name>A0ABU6WMT2_9FABA</name>
<proteinExistence type="predicted"/>
<accession>A0ABU6WMT2</accession>
<keyword evidence="2" id="KW-1185">Reference proteome</keyword>
<reference evidence="1 2" key="1">
    <citation type="journal article" date="2023" name="Plants (Basel)">
        <title>Bridging the Gap: Combining Genomics and Transcriptomics Approaches to Understand Stylosanthes scabra, an Orphan Legume from the Brazilian Caatinga.</title>
        <authorList>
            <person name="Ferreira-Neto J.R.C."/>
            <person name="da Silva M.D."/>
            <person name="Binneck E."/>
            <person name="de Melo N.F."/>
            <person name="da Silva R.H."/>
            <person name="de Melo A.L.T.M."/>
            <person name="Pandolfi V."/>
            <person name="Bustamante F.O."/>
            <person name="Brasileiro-Vidal A.C."/>
            <person name="Benko-Iseppon A.M."/>
        </authorList>
    </citation>
    <scope>NUCLEOTIDE SEQUENCE [LARGE SCALE GENOMIC DNA]</scope>
    <source>
        <tissue evidence="1">Leaves</tissue>
    </source>
</reference>
<sequence length="66" mass="7141">MISFGGQPPVDTSISMTVPPPTCFLKEETAHWTWAVKEADFEVHITTLAPLPRNLVSDIVDGGTTS</sequence>
<comment type="caution">
    <text evidence="1">The sequence shown here is derived from an EMBL/GenBank/DDBJ whole genome shotgun (WGS) entry which is preliminary data.</text>
</comment>
<evidence type="ECO:0000313" key="1">
    <source>
        <dbReference type="EMBL" id="MED6186612.1"/>
    </source>
</evidence>
<dbReference type="Proteomes" id="UP001341840">
    <property type="component" value="Unassembled WGS sequence"/>
</dbReference>
<protein>
    <submittedName>
        <fullName evidence="1">Uncharacterized protein</fullName>
    </submittedName>
</protein>
<organism evidence="1 2">
    <name type="scientific">Stylosanthes scabra</name>
    <dbReference type="NCBI Taxonomy" id="79078"/>
    <lineage>
        <taxon>Eukaryota</taxon>
        <taxon>Viridiplantae</taxon>
        <taxon>Streptophyta</taxon>
        <taxon>Embryophyta</taxon>
        <taxon>Tracheophyta</taxon>
        <taxon>Spermatophyta</taxon>
        <taxon>Magnoliopsida</taxon>
        <taxon>eudicotyledons</taxon>
        <taxon>Gunneridae</taxon>
        <taxon>Pentapetalae</taxon>
        <taxon>rosids</taxon>
        <taxon>fabids</taxon>
        <taxon>Fabales</taxon>
        <taxon>Fabaceae</taxon>
        <taxon>Papilionoideae</taxon>
        <taxon>50 kb inversion clade</taxon>
        <taxon>dalbergioids sensu lato</taxon>
        <taxon>Dalbergieae</taxon>
        <taxon>Pterocarpus clade</taxon>
        <taxon>Stylosanthes</taxon>
    </lineage>
</organism>
<dbReference type="EMBL" id="JASCZI010181975">
    <property type="protein sequence ID" value="MED6186612.1"/>
    <property type="molecule type" value="Genomic_DNA"/>
</dbReference>
<evidence type="ECO:0000313" key="2">
    <source>
        <dbReference type="Proteomes" id="UP001341840"/>
    </source>
</evidence>
<gene>
    <name evidence="1" type="ORF">PIB30_068398</name>
</gene>